<evidence type="ECO:0000256" key="3">
    <source>
        <dbReference type="ARBA" id="ARBA00022723"/>
    </source>
</evidence>
<dbReference type="EMBL" id="SDMP01000012">
    <property type="protein sequence ID" value="RYR25649.1"/>
    <property type="molecule type" value="Genomic_DNA"/>
</dbReference>
<evidence type="ECO:0000256" key="6">
    <source>
        <dbReference type="RuleBase" id="RU364057"/>
    </source>
</evidence>
<comment type="similarity">
    <text evidence="1 6">Belongs to the peptidase M76 family.</text>
</comment>
<keyword evidence="8" id="KW-1185">Reference proteome</keyword>
<protein>
    <recommendedName>
        <fullName evidence="6">Mitochondrial inner membrane protease ATP23</fullName>
        <ecNumber evidence="6">3.4.24.-</ecNumber>
    </recommendedName>
</protein>
<keyword evidence="3 6" id="KW-0479">Metal-binding</keyword>
<gene>
    <name evidence="7" type="ORF">Ahy_B02g059538</name>
</gene>
<accession>A0A445AGT3</accession>
<evidence type="ECO:0000256" key="1">
    <source>
        <dbReference type="ARBA" id="ARBA00009915"/>
    </source>
</evidence>
<reference evidence="7 8" key="1">
    <citation type="submission" date="2019-01" db="EMBL/GenBank/DDBJ databases">
        <title>Sequencing of cultivated peanut Arachis hypogaea provides insights into genome evolution and oil improvement.</title>
        <authorList>
            <person name="Chen X."/>
        </authorList>
    </citation>
    <scope>NUCLEOTIDE SEQUENCE [LARGE SCALE GENOMIC DNA]</scope>
    <source>
        <strain evidence="8">cv. Fuhuasheng</strain>
        <tissue evidence="7">Leaves</tissue>
    </source>
</reference>
<dbReference type="Proteomes" id="UP000289738">
    <property type="component" value="Chromosome B02"/>
</dbReference>
<keyword evidence="5 6" id="KW-0482">Metalloprotease</keyword>
<evidence type="ECO:0000313" key="8">
    <source>
        <dbReference type="Proteomes" id="UP000289738"/>
    </source>
</evidence>
<dbReference type="GO" id="GO:0005739">
    <property type="term" value="C:mitochondrion"/>
    <property type="evidence" value="ECO:0007669"/>
    <property type="project" value="GOC"/>
</dbReference>
<evidence type="ECO:0000313" key="7">
    <source>
        <dbReference type="EMBL" id="RYR25649.1"/>
    </source>
</evidence>
<keyword evidence="4 6" id="KW-0378">Hydrolase</keyword>
<dbReference type="GO" id="GO:0004222">
    <property type="term" value="F:metalloendopeptidase activity"/>
    <property type="evidence" value="ECO:0007669"/>
    <property type="project" value="InterPro"/>
</dbReference>
<dbReference type="GO" id="GO:0046872">
    <property type="term" value="F:metal ion binding"/>
    <property type="evidence" value="ECO:0007669"/>
    <property type="project" value="UniProtKB-KW"/>
</dbReference>
<dbReference type="PANTHER" id="PTHR21711:SF0">
    <property type="entry name" value="MITOCHONDRIAL INNER MEMBRANE PROTEASE ATP23 HOMOLOG"/>
    <property type="match status" value="1"/>
</dbReference>
<dbReference type="EC" id="3.4.24.-" evidence="6"/>
<dbReference type="STRING" id="3818.A0A445AGT3"/>
<dbReference type="GO" id="GO:0034982">
    <property type="term" value="P:mitochondrial protein processing"/>
    <property type="evidence" value="ECO:0007669"/>
    <property type="project" value="TreeGrafter"/>
</dbReference>
<name>A0A445AGT3_ARAHY</name>
<proteinExistence type="inferred from homology"/>
<evidence type="ECO:0000256" key="2">
    <source>
        <dbReference type="ARBA" id="ARBA00022670"/>
    </source>
</evidence>
<organism evidence="7 8">
    <name type="scientific">Arachis hypogaea</name>
    <name type="common">Peanut</name>
    <dbReference type="NCBI Taxonomy" id="3818"/>
    <lineage>
        <taxon>Eukaryota</taxon>
        <taxon>Viridiplantae</taxon>
        <taxon>Streptophyta</taxon>
        <taxon>Embryophyta</taxon>
        <taxon>Tracheophyta</taxon>
        <taxon>Spermatophyta</taxon>
        <taxon>Magnoliopsida</taxon>
        <taxon>eudicotyledons</taxon>
        <taxon>Gunneridae</taxon>
        <taxon>Pentapetalae</taxon>
        <taxon>rosids</taxon>
        <taxon>fabids</taxon>
        <taxon>Fabales</taxon>
        <taxon>Fabaceae</taxon>
        <taxon>Papilionoideae</taxon>
        <taxon>50 kb inversion clade</taxon>
        <taxon>dalbergioids sensu lato</taxon>
        <taxon>Dalbergieae</taxon>
        <taxon>Pterocarpus clade</taxon>
        <taxon>Arachis</taxon>
    </lineage>
</organism>
<dbReference type="InterPro" id="IPR019165">
    <property type="entry name" value="Peptidase_M76_ATP23"/>
</dbReference>
<dbReference type="GO" id="GO:0033615">
    <property type="term" value="P:mitochondrial proton-transporting ATP synthase complex assembly"/>
    <property type="evidence" value="ECO:0007669"/>
    <property type="project" value="TreeGrafter"/>
</dbReference>
<dbReference type="AlphaFoldDB" id="A0A445AGT3"/>
<sequence length="272" mass="30148">MKPMCSPSAFYLCSCRCSSLLSLPPICSSPSLPSLCLWLSLPRDLRHRLLCILCETEPMAQMPSSPHGLQGVKTVEEVQAMIQKSFRLPMVKFLRQRLAKAGCPVSDNFFKASECKGAHGTGGFVPGSGVLVCSNYMRIQDEVDQVVIHELINAFDDCRAIGVIVLSKLVVSIFEPILSLMGFYNLCHSCSVFLNNLIKQIRAGHLSGDCHFKRELLRGHMKLRGHEPECIKRRVLKSLSSNPNCAGSAAEDSMEAVWDICYNDTKPFDRAP</sequence>
<dbReference type="Pfam" id="PF09768">
    <property type="entry name" value="Peptidase_M76"/>
    <property type="match status" value="2"/>
</dbReference>
<evidence type="ECO:0000256" key="4">
    <source>
        <dbReference type="ARBA" id="ARBA00022801"/>
    </source>
</evidence>
<dbReference type="PANTHER" id="PTHR21711">
    <property type="entry name" value="MITOCHONDRIAL INNER MEMBRANE PROTEASE"/>
    <property type="match status" value="1"/>
</dbReference>
<comment type="caution">
    <text evidence="7">The sequence shown here is derived from an EMBL/GenBank/DDBJ whole genome shotgun (WGS) entry which is preliminary data.</text>
</comment>
<keyword evidence="2 6" id="KW-0645">Protease</keyword>
<evidence type="ECO:0000256" key="5">
    <source>
        <dbReference type="ARBA" id="ARBA00023049"/>
    </source>
</evidence>